<dbReference type="Gene3D" id="3.30.1240.10">
    <property type="match status" value="1"/>
</dbReference>
<dbReference type="PANTHER" id="PTHR10000">
    <property type="entry name" value="PHOSPHOSERINE PHOSPHATASE"/>
    <property type="match status" value="1"/>
</dbReference>
<dbReference type="Pfam" id="PF08282">
    <property type="entry name" value="Hydrolase_3"/>
    <property type="match status" value="1"/>
</dbReference>
<sequence>MEKKIVFFDIDGTFLDDEKKILDSTKQAIQRLHEKGIYTAIATGRPPQMFDWILQEYQIRSYIAMNGQYVVFDGQEIYANPMDQDALQDLTMLAMSRGDAIGYCNHKHVRVTEEGHPFVQASFQSLKYPYPSADCQFYQHSKVFQGYLFCDEKDVQMYMDRYPDLYFFRWHEYAADILPKGCSKAVGIRKLIEIADIKLENTYAFGDGLNDLEMIEMVGKGIAMGNAVPEVKRVADVITSSNCEDGIFRGLMEVGLLEE</sequence>
<accession>A0A1I3S8I6</accession>
<dbReference type="RefSeq" id="WP_093230624.1">
    <property type="nucleotide sequence ID" value="NZ_FORR01000012.1"/>
</dbReference>
<dbReference type="InterPro" id="IPR006379">
    <property type="entry name" value="HAD-SF_hydro_IIB"/>
</dbReference>
<dbReference type="PROSITE" id="PS01229">
    <property type="entry name" value="COF_2"/>
    <property type="match status" value="1"/>
</dbReference>
<proteinExistence type="predicted"/>
<keyword evidence="2" id="KW-1185">Reference proteome</keyword>
<dbReference type="GO" id="GO:0000287">
    <property type="term" value="F:magnesium ion binding"/>
    <property type="evidence" value="ECO:0007669"/>
    <property type="project" value="TreeGrafter"/>
</dbReference>
<dbReference type="InterPro" id="IPR000150">
    <property type="entry name" value="Cof"/>
</dbReference>
<reference evidence="1 2" key="1">
    <citation type="submission" date="2016-10" db="EMBL/GenBank/DDBJ databases">
        <authorList>
            <person name="de Groot N.N."/>
        </authorList>
    </citation>
    <scope>NUCLEOTIDE SEQUENCE [LARGE SCALE GENOMIC DNA]</scope>
    <source>
        <strain evidence="1 2">DSM 44778</strain>
    </source>
</reference>
<dbReference type="Gene3D" id="3.40.50.1000">
    <property type="entry name" value="HAD superfamily/HAD-like"/>
    <property type="match status" value="1"/>
</dbReference>
<dbReference type="EMBL" id="FORR01000012">
    <property type="protein sequence ID" value="SFJ53836.1"/>
    <property type="molecule type" value="Genomic_DNA"/>
</dbReference>
<dbReference type="SUPFAM" id="SSF56784">
    <property type="entry name" value="HAD-like"/>
    <property type="match status" value="1"/>
</dbReference>
<dbReference type="NCBIfam" id="TIGR01484">
    <property type="entry name" value="HAD-SF-IIB"/>
    <property type="match status" value="1"/>
</dbReference>
<evidence type="ECO:0000313" key="1">
    <source>
        <dbReference type="EMBL" id="SFJ53836.1"/>
    </source>
</evidence>
<dbReference type="NCBIfam" id="TIGR00099">
    <property type="entry name" value="Cof-subfamily"/>
    <property type="match status" value="1"/>
</dbReference>
<evidence type="ECO:0008006" key="3">
    <source>
        <dbReference type="Google" id="ProtNLM"/>
    </source>
</evidence>
<dbReference type="OrthoDB" id="9810101at2"/>
<protein>
    <recommendedName>
        <fullName evidence="3">Cof subfamily of IIB subfamily of haloacid dehalogenase superfamily/HAD-superfamily hydrolase, subfamily IIB</fullName>
    </recommendedName>
</protein>
<dbReference type="STRING" id="46223.SAMN05421852_11219"/>
<name>A0A1I3S8I6_9BACL</name>
<dbReference type="Proteomes" id="UP000199545">
    <property type="component" value="Unassembled WGS sequence"/>
</dbReference>
<evidence type="ECO:0000313" key="2">
    <source>
        <dbReference type="Proteomes" id="UP000199545"/>
    </source>
</evidence>
<dbReference type="GO" id="GO:0005829">
    <property type="term" value="C:cytosol"/>
    <property type="evidence" value="ECO:0007669"/>
    <property type="project" value="TreeGrafter"/>
</dbReference>
<dbReference type="GO" id="GO:0016791">
    <property type="term" value="F:phosphatase activity"/>
    <property type="evidence" value="ECO:0007669"/>
    <property type="project" value="UniProtKB-ARBA"/>
</dbReference>
<dbReference type="AlphaFoldDB" id="A0A1I3S8I6"/>
<organism evidence="1 2">
    <name type="scientific">Thermoflavimicrobium dichotomicum</name>
    <dbReference type="NCBI Taxonomy" id="46223"/>
    <lineage>
        <taxon>Bacteria</taxon>
        <taxon>Bacillati</taxon>
        <taxon>Bacillota</taxon>
        <taxon>Bacilli</taxon>
        <taxon>Bacillales</taxon>
        <taxon>Thermoactinomycetaceae</taxon>
        <taxon>Thermoflavimicrobium</taxon>
    </lineage>
</organism>
<dbReference type="InterPro" id="IPR036412">
    <property type="entry name" value="HAD-like_sf"/>
</dbReference>
<dbReference type="InterPro" id="IPR023214">
    <property type="entry name" value="HAD_sf"/>
</dbReference>
<dbReference type="PANTHER" id="PTHR10000:SF25">
    <property type="entry name" value="PHOSPHATASE YKRA-RELATED"/>
    <property type="match status" value="1"/>
</dbReference>
<gene>
    <name evidence="1" type="ORF">SAMN05421852_11219</name>
</gene>
<dbReference type="SFLD" id="SFLDS00003">
    <property type="entry name" value="Haloacid_Dehalogenase"/>
    <property type="match status" value="1"/>
</dbReference>
<dbReference type="SFLD" id="SFLDG01140">
    <property type="entry name" value="C2.B:_Phosphomannomutase_and_P"/>
    <property type="match status" value="1"/>
</dbReference>
<dbReference type="SFLD" id="SFLDG01144">
    <property type="entry name" value="C2.B.4:_PGP_Like"/>
    <property type="match status" value="1"/>
</dbReference>
<dbReference type="CDD" id="cd07517">
    <property type="entry name" value="HAD_HPP"/>
    <property type="match status" value="1"/>
</dbReference>